<evidence type="ECO:0000259" key="1">
    <source>
        <dbReference type="Pfam" id="PF04273"/>
    </source>
</evidence>
<dbReference type="Proteomes" id="UP001294570">
    <property type="component" value="Unassembled WGS sequence"/>
</dbReference>
<name>A0ABU5GRZ8_9GAMM</name>
<dbReference type="NCBIfam" id="TIGR01244">
    <property type="entry name" value="TIGR01244 family sulfur transferase"/>
    <property type="match status" value="1"/>
</dbReference>
<comment type="caution">
    <text evidence="2">The sequence shown here is derived from an EMBL/GenBank/DDBJ whole genome shotgun (WGS) entry which is preliminary data.</text>
</comment>
<dbReference type="Pfam" id="PF04273">
    <property type="entry name" value="BLH_phosphatase"/>
    <property type="match status" value="1"/>
</dbReference>
<dbReference type="SUPFAM" id="SSF52799">
    <property type="entry name" value="(Phosphotyrosine protein) phosphatases II"/>
    <property type="match status" value="1"/>
</dbReference>
<dbReference type="InterPro" id="IPR029021">
    <property type="entry name" value="Prot-tyrosine_phosphatase-like"/>
</dbReference>
<organism evidence="2 3">
    <name type="scientific">Denitrificimonas halotolerans</name>
    <dbReference type="NCBI Taxonomy" id="3098930"/>
    <lineage>
        <taxon>Bacteria</taxon>
        <taxon>Pseudomonadati</taxon>
        <taxon>Pseudomonadota</taxon>
        <taxon>Gammaproteobacteria</taxon>
        <taxon>Pseudomonadales</taxon>
        <taxon>Pseudomonadaceae</taxon>
        <taxon>Denitrificimonas</taxon>
    </lineage>
</organism>
<proteinExistence type="predicted"/>
<dbReference type="GO" id="GO:0016740">
    <property type="term" value="F:transferase activity"/>
    <property type="evidence" value="ECO:0007669"/>
    <property type="project" value="UniProtKB-KW"/>
</dbReference>
<accession>A0ABU5GRZ8</accession>
<keyword evidence="2" id="KW-0808">Transferase</keyword>
<evidence type="ECO:0000313" key="3">
    <source>
        <dbReference type="Proteomes" id="UP001294570"/>
    </source>
</evidence>
<reference evidence="2 3" key="1">
    <citation type="submission" date="2023-12" db="EMBL/GenBank/DDBJ databases">
        <title>Denitrificimonas halotolerans sp. nov.,a novel species isolated from landfill leachate.</title>
        <authorList>
            <person name="Wang S."/>
        </authorList>
    </citation>
    <scope>NUCLEOTIDE SEQUENCE [LARGE SCALE GENOMIC DNA]</scope>
    <source>
        <strain evidence="2 3">JX-1</strain>
    </source>
</reference>
<dbReference type="RefSeq" id="WP_321552515.1">
    <property type="nucleotide sequence ID" value="NZ_JAXIVU010000002.1"/>
</dbReference>
<protein>
    <submittedName>
        <fullName evidence="2">TIGR01244 family sulfur transferase</fullName>
    </submittedName>
</protein>
<evidence type="ECO:0000313" key="2">
    <source>
        <dbReference type="EMBL" id="MDY7218413.1"/>
    </source>
</evidence>
<dbReference type="InterPro" id="IPR005939">
    <property type="entry name" value="BLH_phosphatase-like"/>
</dbReference>
<dbReference type="EMBL" id="JAXIVU010000002">
    <property type="protein sequence ID" value="MDY7218413.1"/>
    <property type="molecule type" value="Genomic_DNA"/>
</dbReference>
<gene>
    <name evidence="2" type="ORF">TOI97_02290</name>
</gene>
<sequence>MESIKYITPFISVTGQIQPEDMASIAAAGFVTVINNRPDAEAEEQPSSVQMAEAAGIAGLQYHYLPIISGQLTDENVSDFAQLLTGVKGPVLAFCRSGTRSCSLWALSEAHRLTPSAVLVAAKNAGYDLSGLLPRLEQRWAE</sequence>
<dbReference type="CDD" id="cd14503">
    <property type="entry name" value="PTP-bact"/>
    <property type="match status" value="1"/>
</dbReference>
<feature type="domain" description="Beta-lactamase hydrolase-like protein phosphatase-like" evidence="1">
    <location>
        <begin position="4"/>
        <end position="110"/>
    </location>
</feature>
<dbReference type="Gene3D" id="3.90.190.10">
    <property type="entry name" value="Protein tyrosine phosphatase superfamily"/>
    <property type="match status" value="1"/>
</dbReference>
<keyword evidence="3" id="KW-1185">Reference proteome</keyword>